<evidence type="ECO:0000313" key="3">
    <source>
        <dbReference type="EMBL" id="KAK5141912.1"/>
    </source>
</evidence>
<comment type="caution">
    <text evidence="3">The sequence shown here is derived from an EMBL/GenBank/DDBJ whole genome shotgun (WGS) entry which is preliminary data.</text>
</comment>
<keyword evidence="4" id="KW-1185">Reference proteome</keyword>
<accession>A0ABR0L1A7</accession>
<evidence type="ECO:0000256" key="2">
    <source>
        <dbReference type="SAM" id="Phobius"/>
    </source>
</evidence>
<feature type="compositionally biased region" description="Basic and acidic residues" evidence="1">
    <location>
        <begin position="156"/>
        <end position="173"/>
    </location>
</feature>
<feature type="compositionally biased region" description="Polar residues" evidence="1">
    <location>
        <begin position="205"/>
        <end position="217"/>
    </location>
</feature>
<feature type="region of interest" description="Disordered" evidence="1">
    <location>
        <begin position="155"/>
        <end position="217"/>
    </location>
</feature>
<keyword evidence="2" id="KW-0812">Transmembrane</keyword>
<reference evidence="3 4" key="1">
    <citation type="submission" date="2023-08" db="EMBL/GenBank/DDBJ databases">
        <title>Black Yeasts Isolated from many extreme environments.</title>
        <authorList>
            <person name="Coleine C."/>
            <person name="Stajich J.E."/>
            <person name="Selbmann L."/>
        </authorList>
    </citation>
    <scope>NUCLEOTIDE SEQUENCE [LARGE SCALE GENOMIC DNA]</scope>
    <source>
        <strain evidence="3 4">CCFEE 5386</strain>
    </source>
</reference>
<organism evidence="3 4">
    <name type="scientific">Rachicladosporium monterosium</name>
    <dbReference type="NCBI Taxonomy" id="1507873"/>
    <lineage>
        <taxon>Eukaryota</taxon>
        <taxon>Fungi</taxon>
        <taxon>Dikarya</taxon>
        <taxon>Ascomycota</taxon>
        <taxon>Pezizomycotina</taxon>
        <taxon>Dothideomycetes</taxon>
        <taxon>Dothideomycetidae</taxon>
        <taxon>Cladosporiales</taxon>
        <taxon>Cladosporiaceae</taxon>
        <taxon>Rachicladosporium</taxon>
    </lineage>
</organism>
<dbReference type="EMBL" id="JAVRRR010000506">
    <property type="protein sequence ID" value="KAK5141912.1"/>
    <property type="molecule type" value="Genomic_DNA"/>
</dbReference>
<evidence type="ECO:0000256" key="1">
    <source>
        <dbReference type="SAM" id="MobiDB-lite"/>
    </source>
</evidence>
<keyword evidence="2" id="KW-0472">Membrane</keyword>
<proteinExistence type="predicted"/>
<protein>
    <submittedName>
        <fullName evidence="3">Uncharacterized protein</fullName>
    </submittedName>
</protein>
<gene>
    <name evidence="3" type="ORF">LTR32_005633</name>
</gene>
<dbReference type="Proteomes" id="UP001308179">
    <property type="component" value="Unassembled WGS sequence"/>
</dbReference>
<keyword evidence="2" id="KW-1133">Transmembrane helix</keyword>
<feature type="compositionally biased region" description="Basic and acidic residues" evidence="1">
    <location>
        <begin position="181"/>
        <end position="204"/>
    </location>
</feature>
<name>A0ABR0L1A7_9PEZI</name>
<feature type="transmembrane region" description="Helical" evidence="2">
    <location>
        <begin position="27"/>
        <end position="49"/>
    </location>
</feature>
<evidence type="ECO:0000313" key="4">
    <source>
        <dbReference type="Proteomes" id="UP001308179"/>
    </source>
</evidence>
<sequence>MLLPREARLRSLQARQQSPPSSNSTTIVIIVIVVLVILASLSILLYIYLKAVRRRGGSAKYIPTQYLKRRWENWKPRGLTSPKGSYSTPLQEDLGVPTLHLRSENRSARNSAQLLPGLELGHAGRAAPETATAAGATVDRNTSVRSVMTLPVYSRAAREDEQQRRRKSAETTRWKVYTKSDSSDDKRSQNKTTEDEGEEKREPEATSQPSSASARKA</sequence>